<evidence type="ECO:0000256" key="10">
    <source>
        <dbReference type="SAM" id="Phobius"/>
    </source>
</evidence>
<dbReference type="Proteomes" id="UP000320146">
    <property type="component" value="Unassembled WGS sequence"/>
</dbReference>
<evidence type="ECO:0000313" key="12">
    <source>
        <dbReference type="Proteomes" id="UP000320146"/>
    </source>
</evidence>
<evidence type="ECO:0000256" key="8">
    <source>
        <dbReference type="ARBA" id="ARBA00022989"/>
    </source>
</evidence>
<dbReference type="Pfam" id="PF11612">
    <property type="entry name" value="T2SSJ"/>
    <property type="match status" value="1"/>
</dbReference>
<evidence type="ECO:0000256" key="9">
    <source>
        <dbReference type="ARBA" id="ARBA00023136"/>
    </source>
</evidence>
<dbReference type="Pfam" id="PF07963">
    <property type="entry name" value="N_methyl"/>
    <property type="match status" value="1"/>
</dbReference>
<sequence length="193" mass="22359">MIRKGFTLLEVLIALLVAALISIMSFDFLSNTIFLKERVDTSIERDSKHSRAIHALRLDMMQAVPYKMKDQNFNNLNVSLIGSNSERILTFVSLNTNDLTLTGSNLRRVIYIYKDNKLSRKTTLANNENVVISENLLLDNIENLNLRFGDELSDLSDYYPDAQYSENINFPSYIYISYEFQNEKFQQVLGFFK</sequence>
<dbReference type="InterPro" id="IPR010055">
    <property type="entry name" value="T2SS_protein-GspJ"/>
</dbReference>
<dbReference type="PANTHER" id="PTHR39583:SF2">
    <property type="entry name" value="TYPE II SECRETION SYSTEM PROTEIN J"/>
    <property type="match status" value="1"/>
</dbReference>
<dbReference type="AlphaFoldDB" id="A0A520MST2"/>
<dbReference type="GO" id="GO:0015628">
    <property type="term" value="P:protein secretion by the type II secretion system"/>
    <property type="evidence" value="ECO:0007669"/>
    <property type="project" value="InterPro"/>
</dbReference>
<evidence type="ECO:0000256" key="3">
    <source>
        <dbReference type="ARBA" id="ARBA00021539"/>
    </source>
</evidence>
<keyword evidence="9 10" id="KW-0472">Membrane</keyword>
<dbReference type="InterPro" id="IPR012902">
    <property type="entry name" value="N_methyl_site"/>
</dbReference>
<protein>
    <recommendedName>
        <fullName evidence="3">Type II secretion system protein J</fullName>
    </recommendedName>
</protein>
<comment type="caution">
    <text evidence="11">The sequence shown here is derived from an EMBL/GenBank/DDBJ whole genome shotgun (WGS) entry which is preliminary data.</text>
</comment>
<evidence type="ECO:0000256" key="2">
    <source>
        <dbReference type="ARBA" id="ARBA00011084"/>
    </source>
</evidence>
<dbReference type="SUPFAM" id="SSF54523">
    <property type="entry name" value="Pili subunits"/>
    <property type="match status" value="1"/>
</dbReference>
<dbReference type="GO" id="GO:0005886">
    <property type="term" value="C:plasma membrane"/>
    <property type="evidence" value="ECO:0007669"/>
    <property type="project" value="UniProtKB-SubCell"/>
</dbReference>
<dbReference type="InterPro" id="IPR051621">
    <property type="entry name" value="T2SS_protein_J"/>
</dbReference>
<reference evidence="11 12" key="1">
    <citation type="submission" date="2019-02" db="EMBL/GenBank/DDBJ databases">
        <title>Prokaryotic population dynamics and viral predation in marine succession experiment using metagenomics: the confinement effect.</title>
        <authorList>
            <person name="Haro-Moreno J.M."/>
            <person name="Rodriguez-Valera F."/>
            <person name="Lopez-Perez M."/>
        </authorList>
    </citation>
    <scope>NUCLEOTIDE SEQUENCE [LARGE SCALE GENOMIC DNA]</scope>
    <source>
        <strain evidence="11">MED-G166</strain>
    </source>
</reference>
<gene>
    <name evidence="11" type="ORF">EVA99_01855</name>
</gene>
<evidence type="ECO:0000256" key="5">
    <source>
        <dbReference type="ARBA" id="ARBA00022481"/>
    </source>
</evidence>
<evidence type="ECO:0000256" key="1">
    <source>
        <dbReference type="ARBA" id="ARBA00004377"/>
    </source>
</evidence>
<feature type="transmembrane region" description="Helical" evidence="10">
    <location>
        <begin position="6"/>
        <end position="29"/>
    </location>
</feature>
<keyword evidence="7 10" id="KW-0812">Transmembrane</keyword>
<evidence type="ECO:0000313" key="11">
    <source>
        <dbReference type="EMBL" id="RZO24285.1"/>
    </source>
</evidence>
<accession>A0A520MST2</accession>
<dbReference type="NCBIfam" id="TIGR02532">
    <property type="entry name" value="IV_pilin_GFxxxE"/>
    <property type="match status" value="1"/>
</dbReference>
<keyword evidence="8 10" id="KW-1133">Transmembrane helix</keyword>
<evidence type="ECO:0000256" key="7">
    <source>
        <dbReference type="ARBA" id="ARBA00022692"/>
    </source>
</evidence>
<dbReference type="GO" id="GO:0015627">
    <property type="term" value="C:type II protein secretion system complex"/>
    <property type="evidence" value="ECO:0007669"/>
    <property type="project" value="InterPro"/>
</dbReference>
<proteinExistence type="inferred from homology"/>
<dbReference type="InterPro" id="IPR045584">
    <property type="entry name" value="Pilin-like"/>
</dbReference>
<evidence type="ECO:0000256" key="4">
    <source>
        <dbReference type="ARBA" id="ARBA00022475"/>
    </source>
</evidence>
<organism evidence="11 12">
    <name type="scientific">SAR86 cluster bacterium</name>
    <dbReference type="NCBI Taxonomy" id="2030880"/>
    <lineage>
        <taxon>Bacteria</taxon>
        <taxon>Pseudomonadati</taxon>
        <taxon>Pseudomonadota</taxon>
        <taxon>Gammaproteobacteria</taxon>
        <taxon>SAR86 cluster</taxon>
    </lineage>
</organism>
<dbReference type="PROSITE" id="PS00409">
    <property type="entry name" value="PROKAR_NTER_METHYL"/>
    <property type="match status" value="1"/>
</dbReference>
<comment type="similarity">
    <text evidence="2">Belongs to the GSP J family.</text>
</comment>
<dbReference type="Gene3D" id="3.10.610.10">
    <property type="entry name" value="GSPII I/J protein-like"/>
    <property type="match status" value="1"/>
</dbReference>
<name>A0A520MST2_9GAMM</name>
<dbReference type="EMBL" id="SHBL01000010">
    <property type="protein sequence ID" value="RZO24285.1"/>
    <property type="molecule type" value="Genomic_DNA"/>
</dbReference>
<keyword evidence="5" id="KW-0488">Methylation</keyword>
<comment type="subcellular location">
    <subcellularLocation>
        <location evidence="1">Cell inner membrane</location>
        <topology evidence="1">Single-pass membrane protein</topology>
    </subcellularLocation>
</comment>
<keyword evidence="6" id="KW-0997">Cell inner membrane</keyword>
<keyword evidence="4" id="KW-1003">Cell membrane</keyword>
<evidence type="ECO:0000256" key="6">
    <source>
        <dbReference type="ARBA" id="ARBA00022519"/>
    </source>
</evidence>
<dbReference type="PANTHER" id="PTHR39583">
    <property type="entry name" value="TYPE II SECRETION SYSTEM PROTEIN J-RELATED"/>
    <property type="match status" value="1"/>
</dbReference>